<sequence length="130" mass="13629">MPSDNGRGEATLVTALPRPGLEVRSRATETGAVVCALAGDLDIETLASAAETLTGLVAQRPSALVVDLREVAFCDSSGLNLLLRTRIAAEKEGLHLRLAAVAPTVLRVLELTGARTVFTIHETVEEALSV</sequence>
<dbReference type="GO" id="GO:0043856">
    <property type="term" value="F:anti-sigma factor antagonist activity"/>
    <property type="evidence" value="ECO:0007669"/>
    <property type="project" value="InterPro"/>
</dbReference>
<evidence type="ECO:0000313" key="4">
    <source>
        <dbReference type="EMBL" id="OEV39808.1"/>
    </source>
</evidence>
<dbReference type="AlphaFoldDB" id="A0A1E7NGM9"/>
<dbReference type="NCBIfam" id="TIGR00377">
    <property type="entry name" value="ant_ant_sig"/>
    <property type="match status" value="1"/>
</dbReference>
<evidence type="ECO:0000259" key="3">
    <source>
        <dbReference type="PROSITE" id="PS50801"/>
    </source>
</evidence>
<dbReference type="PANTHER" id="PTHR33495:SF2">
    <property type="entry name" value="ANTI-SIGMA FACTOR ANTAGONIST TM_1081-RELATED"/>
    <property type="match status" value="1"/>
</dbReference>
<dbReference type="PROSITE" id="PS50801">
    <property type="entry name" value="STAS"/>
    <property type="match status" value="1"/>
</dbReference>
<dbReference type="InterPro" id="IPR036513">
    <property type="entry name" value="STAS_dom_sf"/>
</dbReference>
<evidence type="ECO:0000313" key="5">
    <source>
        <dbReference type="Proteomes" id="UP000037395"/>
    </source>
</evidence>
<gene>
    <name evidence="4" type="ORF">HS99_0001060</name>
</gene>
<dbReference type="InterPro" id="IPR003658">
    <property type="entry name" value="Anti-sigma_ant"/>
</dbReference>
<name>A0A1E7NGM9_KITAU</name>
<dbReference type="EMBL" id="JPRF03000001">
    <property type="protein sequence ID" value="OEV39808.1"/>
    <property type="molecule type" value="Genomic_DNA"/>
</dbReference>
<keyword evidence="5" id="KW-1185">Reference proteome</keyword>
<evidence type="ECO:0000256" key="2">
    <source>
        <dbReference type="RuleBase" id="RU003749"/>
    </source>
</evidence>
<comment type="caution">
    <text evidence="4">The sequence shown here is derived from an EMBL/GenBank/DDBJ whole genome shotgun (WGS) entry which is preliminary data.</text>
</comment>
<dbReference type="SUPFAM" id="SSF52091">
    <property type="entry name" value="SpoIIaa-like"/>
    <property type="match status" value="1"/>
</dbReference>
<reference evidence="4" key="1">
    <citation type="submission" date="2016-08" db="EMBL/GenBank/DDBJ databases">
        <title>Sequencing, Assembly and Comparative Genomics of S. aureofaciens ATCC 10762.</title>
        <authorList>
            <person name="Gradnigo J.S."/>
            <person name="Johnson N."/>
            <person name="Somerville G.A."/>
        </authorList>
    </citation>
    <scope>NUCLEOTIDE SEQUENCE [LARGE SCALE GENOMIC DNA]</scope>
    <source>
        <strain evidence="4">ATCC 10762</strain>
    </source>
</reference>
<dbReference type="Proteomes" id="UP000037395">
    <property type="component" value="Unassembled WGS sequence"/>
</dbReference>
<dbReference type="InterPro" id="IPR002645">
    <property type="entry name" value="STAS_dom"/>
</dbReference>
<evidence type="ECO:0000256" key="1">
    <source>
        <dbReference type="ARBA" id="ARBA00009013"/>
    </source>
</evidence>
<feature type="domain" description="STAS" evidence="3">
    <location>
        <begin position="31"/>
        <end position="130"/>
    </location>
</feature>
<dbReference type="Gene3D" id="3.30.750.24">
    <property type="entry name" value="STAS domain"/>
    <property type="match status" value="1"/>
</dbReference>
<comment type="similarity">
    <text evidence="1 2">Belongs to the anti-sigma-factor antagonist family.</text>
</comment>
<organism evidence="4 5">
    <name type="scientific">Kitasatospora aureofaciens</name>
    <name type="common">Streptomyces aureofaciens</name>
    <dbReference type="NCBI Taxonomy" id="1894"/>
    <lineage>
        <taxon>Bacteria</taxon>
        <taxon>Bacillati</taxon>
        <taxon>Actinomycetota</taxon>
        <taxon>Actinomycetes</taxon>
        <taxon>Kitasatosporales</taxon>
        <taxon>Streptomycetaceae</taxon>
        <taxon>Kitasatospora</taxon>
    </lineage>
</organism>
<accession>A0A1E7NGM9</accession>
<dbReference type="CDD" id="cd07043">
    <property type="entry name" value="STAS_anti-anti-sigma_factors"/>
    <property type="match status" value="1"/>
</dbReference>
<proteinExistence type="inferred from homology"/>
<dbReference type="Pfam" id="PF01740">
    <property type="entry name" value="STAS"/>
    <property type="match status" value="1"/>
</dbReference>
<protein>
    <recommendedName>
        <fullName evidence="2">Anti-sigma factor antagonist</fullName>
    </recommendedName>
</protein>
<dbReference type="PANTHER" id="PTHR33495">
    <property type="entry name" value="ANTI-SIGMA FACTOR ANTAGONIST TM_1081-RELATED-RELATED"/>
    <property type="match status" value="1"/>
</dbReference>